<sequence>MEPTQKPKSSLHAKGESPGKRARFGRFIRRVMGKKDSEQTGSPGSSQSIDRRPTPPESAHDRQDLPEVPLDNNKSEAGEKPIQSDSSAVENPFSHAQDDLDQRYSFLKYSAINWVLHYKLRQDQVERHSLQLAKALLDTPGQQRDIWSSIHFRSTNHAARIHQNWAGLILASFLGLTDVVDDILIQNGSDINAGGARFYDNALQAASVEGHRETVELLLSKNANVNAQGGAFGNALQAASRNGHREVVELLLSKNANVNAQGGVFGNALQAASFAGHREVDTLEMHCKQHLAMVIER</sequence>
<dbReference type="Pfam" id="PF12796">
    <property type="entry name" value="Ank_2"/>
    <property type="match status" value="1"/>
</dbReference>
<evidence type="ECO:0000256" key="4">
    <source>
        <dbReference type="SAM" id="MobiDB-lite"/>
    </source>
</evidence>
<dbReference type="PANTHER" id="PTHR24126:SF14">
    <property type="entry name" value="ANK_REP_REGION DOMAIN-CONTAINING PROTEIN"/>
    <property type="match status" value="1"/>
</dbReference>
<protein>
    <submittedName>
        <fullName evidence="5">Uncharacterized protein</fullName>
    </submittedName>
</protein>
<feature type="repeat" description="ANK" evidence="3">
    <location>
        <begin position="234"/>
        <end position="263"/>
    </location>
</feature>
<comment type="caution">
    <text evidence="5">The sequence shown here is derived from an EMBL/GenBank/DDBJ whole genome shotgun (WGS) entry which is preliminary data.</text>
</comment>
<dbReference type="Gene3D" id="1.25.40.20">
    <property type="entry name" value="Ankyrin repeat-containing domain"/>
    <property type="match status" value="1"/>
</dbReference>
<accession>A0A232LQI3</accession>
<organism evidence="5 6">
    <name type="scientific">Elaphomyces granulatus</name>
    <dbReference type="NCBI Taxonomy" id="519963"/>
    <lineage>
        <taxon>Eukaryota</taxon>
        <taxon>Fungi</taxon>
        <taxon>Dikarya</taxon>
        <taxon>Ascomycota</taxon>
        <taxon>Pezizomycotina</taxon>
        <taxon>Eurotiomycetes</taxon>
        <taxon>Eurotiomycetidae</taxon>
        <taxon>Eurotiales</taxon>
        <taxon>Elaphomycetaceae</taxon>
        <taxon>Elaphomyces</taxon>
    </lineage>
</organism>
<feature type="compositionally biased region" description="Basic and acidic residues" evidence="4">
    <location>
        <begin position="49"/>
        <end position="65"/>
    </location>
</feature>
<dbReference type="EMBL" id="NPHW01005756">
    <property type="protein sequence ID" value="OXV06425.1"/>
    <property type="molecule type" value="Genomic_DNA"/>
</dbReference>
<name>A0A232LQI3_9EURO</name>
<dbReference type="PROSITE" id="PS50297">
    <property type="entry name" value="ANK_REP_REGION"/>
    <property type="match status" value="1"/>
</dbReference>
<dbReference type="SUPFAM" id="SSF48403">
    <property type="entry name" value="Ankyrin repeat"/>
    <property type="match status" value="1"/>
</dbReference>
<feature type="compositionally biased region" description="Polar residues" evidence="4">
    <location>
        <begin position="39"/>
        <end position="48"/>
    </location>
</feature>
<dbReference type="SMART" id="SM00248">
    <property type="entry name" value="ANK"/>
    <property type="match status" value="2"/>
</dbReference>
<proteinExistence type="predicted"/>
<dbReference type="PROSITE" id="PS50088">
    <property type="entry name" value="ANK_REPEAT"/>
    <property type="match status" value="2"/>
</dbReference>
<dbReference type="AlphaFoldDB" id="A0A232LQI3"/>
<feature type="repeat" description="ANK" evidence="3">
    <location>
        <begin position="198"/>
        <end position="230"/>
    </location>
</feature>
<evidence type="ECO:0000313" key="5">
    <source>
        <dbReference type="EMBL" id="OXV06425.1"/>
    </source>
</evidence>
<keyword evidence="2 3" id="KW-0040">ANK repeat</keyword>
<keyword evidence="6" id="KW-1185">Reference proteome</keyword>
<evidence type="ECO:0000256" key="3">
    <source>
        <dbReference type="PROSITE-ProRule" id="PRU00023"/>
    </source>
</evidence>
<dbReference type="InterPro" id="IPR036770">
    <property type="entry name" value="Ankyrin_rpt-contain_sf"/>
</dbReference>
<evidence type="ECO:0000313" key="6">
    <source>
        <dbReference type="Proteomes" id="UP000243515"/>
    </source>
</evidence>
<evidence type="ECO:0000256" key="1">
    <source>
        <dbReference type="ARBA" id="ARBA00022737"/>
    </source>
</evidence>
<feature type="region of interest" description="Disordered" evidence="4">
    <location>
        <begin position="1"/>
        <end position="92"/>
    </location>
</feature>
<reference evidence="5 6" key="1">
    <citation type="journal article" date="2015" name="Environ. Microbiol.">
        <title>Metagenome sequence of Elaphomyces granulatus from sporocarp tissue reveals Ascomycota ectomycorrhizal fingerprints of genome expansion and a Proteobacteria-rich microbiome.</title>
        <authorList>
            <person name="Quandt C.A."/>
            <person name="Kohler A."/>
            <person name="Hesse C.N."/>
            <person name="Sharpton T.J."/>
            <person name="Martin F."/>
            <person name="Spatafora J.W."/>
        </authorList>
    </citation>
    <scope>NUCLEOTIDE SEQUENCE [LARGE SCALE GENOMIC DNA]</scope>
    <source>
        <strain evidence="5 6">OSC145934</strain>
    </source>
</reference>
<dbReference type="InterPro" id="IPR002110">
    <property type="entry name" value="Ankyrin_rpt"/>
</dbReference>
<dbReference type="Proteomes" id="UP000243515">
    <property type="component" value="Unassembled WGS sequence"/>
</dbReference>
<feature type="compositionally biased region" description="Basic residues" evidence="4">
    <location>
        <begin position="20"/>
        <end position="32"/>
    </location>
</feature>
<dbReference type="OrthoDB" id="194358at2759"/>
<gene>
    <name evidence="5" type="ORF">Egran_05807</name>
</gene>
<evidence type="ECO:0000256" key="2">
    <source>
        <dbReference type="ARBA" id="ARBA00023043"/>
    </source>
</evidence>
<keyword evidence="1" id="KW-0677">Repeat</keyword>
<dbReference type="PANTHER" id="PTHR24126">
    <property type="entry name" value="ANKYRIN REPEAT, PH AND SEC7 DOMAIN CONTAINING PROTEIN SECG-RELATED"/>
    <property type="match status" value="1"/>
</dbReference>